<accession>A0ABW3R3P7</accession>
<evidence type="ECO:0000313" key="3">
    <source>
        <dbReference type="Proteomes" id="UP001597168"/>
    </source>
</evidence>
<name>A0ABW3R3P7_9PSEU</name>
<proteinExistence type="predicted"/>
<evidence type="ECO:0008006" key="4">
    <source>
        <dbReference type="Google" id="ProtNLM"/>
    </source>
</evidence>
<keyword evidence="3" id="KW-1185">Reference proteome</keyword>
<organism evidence="2 3">
    <name type="scientific">Saccharothrix hoggarensis</name>
    <dbReference type="NCBI Taxonomy" id="913853"/>
    <lineage>
        <taxon>Bacteria</taxon>
        <taxon>Bacillati</taxon>
        <taxon>Actinomycetota</taxon>
        <taxon>Actinomycetes</taxon>
        <taxon>Pseudonocardiales</taxon>
        <taxon>Pseudonocardiaceae</taxon>
        <taxon>Saccharothrix</taxon>
    </lineage>
</organism>
<dbReference type="EMBL" id="JBHTLK010000252">
    <property type="protein sequence ID" value="MFD1151565.1"/>
    <property type="molecule type" value="Genomic_DNA"/>
</dbReference>
<comment type="caution">
    <text evidence="2">The sequence shown here is derived from an EMBL/GenBank/DDBJ whole genome shotgun (WGS) entry which is preliminary data.</text>
</comment>
<evidence type="ECO:0000313" key="2">
    <source>
        <dbReference type="EMBL" id="MFD1151565.1"/>
    </source>
</evidence>
<dbReference type="Proteomes" id="UP001597168">
    <property type="component" value="Unassembled WGS sequence"/>
</dbReference>
<feature type="non-terminal residue" evidence="2">
    <location>
        <position position="337"/>
    </location>
</feature>
<feature type="region of interest" description="Disordered" evidence="1">
    <location>
        <begin position="286"/>
        <end position="337"/>
    </location>
</feature>
<protein>
    <recommendedName>
        <fullName evidence="4">Protein kinase domain-containing protein</fullName>
    </recommendedName>
</protein>
<reference evidence="3" key="1">
    <citation type="journal article" date="2019" name="Int. J. Syst. Evol. Microbiol.">
        <title>The Global Catalogue of Microorganisms (GCM) 10K type strain sequencing project: providing services to taxonomists for standard genome sequencing and annotation.</title>
        <authorList>
            <consortium name="The Broad Institute Genomics Platform"/>
            <consortium name="The Broad Institute Genome Sequencing Center for Infectious Disease"/>
            <person name="Wu L."/>
            <person name="Ma J."/>
        </authorList>
    </citation>
    <scope>NUCLEOTIDE SEQUENCE [LARGE SCALE GENOMIC DNA]</scope>
    <source>
        <strain evidence="3">CCUG 60214</strain>
    </source>
</reference>
<feature type="compositionally biased region" description="Low complexity" evidence="1">
    <location>
        <begin position="313"/>
        <end position="330"/>
    </location>
</feature>
<sequence length="337" mass="36462">MTTSKSYSAVVDLGTLGPLGEPLSKDDGESLEIVPLVRDPLVLFKRYRPERCVPAEAERLDRLIALPRRLGADDVRRLREASCWPLSRVVRGTDTVGVLIPRAPTKFGAALTSLTGVGDVKPLAVDWLAKTPEQQATRGLPRTTFAQRLRVCQDIAAVAAILERESVVYADWSYANALWSPTEFRGYLIDVDGCSFGQRPWVKTVNWEDPLTPQGVDVDNYTDRFRLALLVIRCLSGERDIAPALEAVLRVSAAEGKAVVGQTLNQVVTARRRTDRPSVARIRDALSQSGTSAPGAAPADPNGHVVGWKPVGRAAPARPSTPTPGQTRPAPAAPRPA</sequence>
<dbReference type="RefSeq" id="WP_380728684.1">
    <property type="nucleotide sequence ID" value="NZ_JBHTLK010000252.1"/>
</dbReference>
<gene>
    <name evidence="2" type="ORF">ACFQ3T_30905</name>
</gene>
<evidence type="ECO:0000256" key="1">
    <source>
        <dbReference type="SAM" id="MobiDB-lite"/>
    </source>
</evidence>